<keyword evidence="5" id="KW-1185">Reference proteome</keyword>
<feature type="compositionally biased region" description="Polar residues" evidence="2">
    <location>
        <begin position="1486"/>
        <end position="1499"/>
    </location>
</feature>
<comment type="caution">
    <text evidence="4">The sequence shown here is derived from an EMBL/GenBank/DDBJ whole genome shotgun (WGS) entry which is preliminary data.</text>
</comment>
<dbReference type="CDD" id="cd12797">
    <property type="entry name" value="M23_peptidase"/>
    <property type="match status" value="1"/>
</dbReference>
<feature type="coiled-coil region" evidence="1">
    <location>
        <begin position="541"/>
        <end position="590"/>
    </location>
</feature>
<feature type="chain" id="PRO_5027066246" evidence="3">
    <location>
        <begin position="29"/>
        <end position="2034"/>
    </location>
</feature>
<dbReference type="EMBL" id="RQFF01000037">
    <property type="protein sequence ID" value="TGK66693.1"/>
    <property type="molecule type" value="Genomic_DNA"/>
</dbReference>
<evidence type="ECO:0000256" key="3">
    <source>
        <dbReference type="SAM" id="SignalP"/>
    </source>
</evidence>
<evidence type="ECO:0000313" key="5">
    <source>
        <dbReference type="Proteomes" id="UP000297239"/>
    </source>
</evidence>
<name>A0A6N4Q4V4_9LEPT</name>
<dbReference type="NCBIfam" id="TIGR04388">
    <property type="entry name" value="Lepto_longest"/>
    <property type="match status" value="1"/>
</dbReference>
<dbReference type="InterPro" id="IPR030885">
    <property type="entry name" value="Lepto_longest"/>
</dbReference>
<dbReference type="RefSeq" id="WP_135637150.1">
    <property type="nucleotide sequence ID" value="NZ_RQFE01000031.1"/>
</dbReference>
<evidence type="ECO:0000256" key="2">
    <source>
        <dbReference type="SAM" id="MobiDB-lite"/>
    </source>
</evidence>
<keyword evidence="3" id="KW-0732">Signal</keyword>
<gene>
    <name evidence="4" type="ORF">EHQ18_16290</name>
</gene>
<proteinExistence type="predicted"/>
<feature type="region of interest" description="Disordered" evidence="2">
    <location>
        <begin position="1561"/>
        <end position="1589"/>
    </location>
</feature>
<dbReference type="Proteomes" id="UP000297239">
    <property type="component" value="Unassembled WGS sequence"/>
</dbReference>
<dbReference type="Gene3D" id="2.70.70.10">
    <property type="entry name" value="Glucose Permease (Domain IIA)"/>
    <property type="match status" value="1"/>
</dbReference>
<evidence type="ECO:0000256" key="1">
    <source>
        <dbReference type="SAM" id="Coils"/>
    </source>
</evidence>
<sequence length="2034" mass="223683">MCFKPSSHRISIVLVSSLFLFFASRSFGQSLSETWNVPVYQSSDYSEFYGQMYFSNSMEEWDARVEQVLTFSINQWLENADRMVGLLLSEESGEDAFVSNVGYLDERMRSLYSEVSVLYSEWERELLADYFDNRNAFLYKLETGKVDSMYFQRIGQESLYEEYTEEERALIENQNRILESAKEWEFEWNRTKQEGLDSFATAFSDLQTDYDAYILSLHETDLRFSENLNAINSYKETIKSALSGMVSQLKMGLDSSCEVQSGCQYKNFDGSYNEAGKIFSKFINDLSDELSESSIDPNSLFTSISTKIKNFLSEESNKAYSEHTMYQGRVYTYQTGFQINLNQSTTNFDLGAAEWRIRNQSYYDITSDMKYENWLSGGLGEIGNFSKIQDEEMRGIFQSIHHGDYGRLTSIINSKLGEGRRVQSLVTANLYTDAYHFINNEKIAGFYVPFEEAHHTQGNLMLDGHNKYGYWIADRFITILTPGRHSFQMGAIGYSVLYEMFDETSLKTSLYWKENSSQLGGQYQYFQDTLLPAVSHWESKVKEYADTYEDWKGNRENLISEATAKLESNRQELERSKEEWLHRLEEEKREGIKSWANLYETGEKKDMVSPNITSWTPNKEIEGINRTKLAEYQTLASSNEVTSGVQVGGVGLLEEFQRTILGVDQYASVIQMNSELEAFQRSEQQKLINQLIYGINADTIRERKLTKEENILIGNYDVSLLSKEELSRFGSCYENPDTANCKSLLKKEFEASINSDTGILTLKREIHSGLLGNKDREGEYTAAKTEEVRHIKLSSITKVHSPDQKGFFTVWSEEDWDSLYQSKSKIAENFRTNSLQKDKNAIGSNIKSIIETDNRNQELFVVRKVEKEKTDSLIQELALAYFTGGAAGVRASLKGKVEDHINTELAKAWITATGGSQQDLQRVSMIMDFMRGKVETKKIESRSNFVSLSNPFQGIENIVRNSVGGYVDFFNNATGGLSGALLTNAMLPVVALGNAVIGSDQMDVLLERKNAQSNRIKEIKANEVSLAKSAASLAIAGATGLPIEIVSAGVSDFASARDAKNARRAITKNPIIDGTSQVFGVAGGIVKTAVIATGVTQGEFQKSVSQANQLASGGSLRQSSAALASLGLSEQMYGMKATGTSFTSELLNIKDKERVIEELGKRALANQMAANLGIDPKIALGFINKGYGDYKTRESDKKAQANAIEQVAVMIATTAITMGTGVALNAMVASANSTISAIGSAIANFGNTVGNAVGSILGSTAQAITTMVTNVTTGALEVSKTAINAISAMANATVQGVVGSKNGIEGALAGIANGLLGGVTQAMGPIQSGILKGITPGIGVTYHPKNGWGGSIGIGNTTSNASISFSQRGDTTIQGSYSLGKSGIQLAGDATTNGAANLGFNYNPTGNGPRKDWNFSLMYDFAGTGLSGSVGYTDPRSTLGVTSTFNRDGMSTSAEFTGVSIATNGPNGFQMDEMNFAELNINAAQDKTSNDQNPNQLSDNAGPEDDADLNRGLADAGKALSGLFFGGMAIVRGLYGGGQASAADGSTTPTANAGETAILERNRRREEEGSDVADSQDLDRTNDNLDSGLANSQDTLTFAKLIDPMNPNSTDPVEIGGVDIPAREFTIEGNYNLSQPVKDGILNILDGFIPNLSLPNLGIPDNIISDIASLLSCEGLSTPMAGPKDIPGWLRAFGPIIGFPFSFADNGNGNSVKETNRTDSETSNEYHHREKIDSVEMQNSPKMEDLLKLYNENPKTLAEKTQNILAISSIRNYLSFEDDTSLDPDLTRLNKLKVELMENYFNGKIPSKLLFASLKPNLDPNTAMDLQKFVDSLYKTKSGSEFQALRNSWNKDRTYPLGTKLAYHGSDILTGSAEGTIDKSGIVEIVNHKLIENSWLNMNKLNGPHNRDVKRELLGITIIEKVDQPYRADIPIKGDWTGPNEPFKVIRAGIERRYGGAVTIEFKDGRRILFGHFDQLSSEVMNAYRTGEELPAGTYLGRIESQIGNSSGAHLHIEDPHQKADRETLLKWLKGDKN</sequence>
<dbReference type="InterPro" id="IPR011055">
    <property type="entry name" value="Dup_hybrid_motif"/>
</dbReference>
<keyword evidence="1" id="KW-0175">Coiled coil</keyword>
<reference evidence="4" key="1">
    <citation type="journal article" date="2019" name="PLoS Negl. Trop. Dis.">
        <title>Revisiting the worldwide diversity of Leptospira species in the environment.</title>
        <authorList>
            <person name="Vincent A.T."/>
            <person name="Schiettekatte O."/>
            <person name="Bourhy P."/>
            <person name="Veyrier F.J."/>
            <person name="Picardeau M."/>
        </authorList>
    </citation>
    <scope>NUCLEOTIDE SEQUENCE [LARGE SCALE GENOMIC DNA]</scope>
    <source>
        <strain evidence="4">201800293</strain>
    </source>
</reference>
<organism evidence="4 5">
    <name type="scientific">Leptospira kanakyensis</name>
    <dbReference type="NCBI Taxonomy" id="2484968"/>
    <lineage>
        <taxon>Bacteria</taxon>
        <taxon>Pseudomonadati</taxon>
        <taxon>Spirochaetota</taxon>
        <taxon>Spirochaetia</taxon>
        <taxon>Leptospirales</taxon>
        <taxon>Leptospiraceae</taxon>
        <taxon>Leptospira</taxon>
    </lineage>
</organism>
<accession>A0A6N4Q4V4</accession>
<protein>
    <submittedName>
        <fullName evidence="4">TIGR04388 family protein</fullName>
    </submittedName>
</protein>
<feature type="region of interest" description="Disordered" evidence="2">
    <location>
        <begin position="1486"/>
        <end position="1510"/>
    </location>
</feature>
<dbReference type="OrthoDB" id="345532at2"/>
<evidence type="ECO:0000313" key="4">
    <source>
        <dbReference type="EMBL" id="TGK66693.1"/>
    </source>
</evidence>
<feature type="signal peptide" evidence="3">
    <location>
        <begin position="1"/>
        <end position="28"/>
    </location>
</feature>